<sequence>MDKRSPEDIQSSSSTANADALGSPSRQGSRKASVHGRGVTDEAVTTRSGKADDTGSRISLASSARPRHRASRTGAKSQSKRQHTKKAAAPVPMNHSGSGAPTSTAGLSGSGAASSPSTATVTQMAMEDRTARTGVSGEAPQEDVVAHSASSPKSGGVLGAVDSTGVTSVDAGTTQATSFQRCTQPEGVITTGTVSSVPSSPVGARNLVVSSGGSGSSVAPPEGSRNSLPLSPTGSGRALPGTAGFPMADVSAPKQLQRRPTATFTSSSQIGQFGARQEVNVPPNLESSKRKLIEQRLPCKSNASSMAVRKAHQMYIHQPNQAVNKSRRLFLVLLGVSFLLLIIAASIAYLVMPRQWVNGKTTDQRFCTSGGCVEHADIIGLSDISKGVHKSSPCENFGHFMCSVWERRHKDDIVRKRFTQSVVLDAVMDLILSLEKFSGQRHALAISERPARMIDACLTDRPSDDENALDQLLHFLLNTSFGFPDEDVDVGNYSRPLHALAELAYNWALPLWFFVDLVIPRNSTAAHMTISLSHSSLGDLYNSLHEALMVYEDVYLWYVDTLTAAVYRGTVGASFQQFTRGSELLQAYVFANLSRLVRAKYHNPILLTVKSLPSFVVNTSVEHWLEALRPLNPAISEQAVVYIRDREMLAVMNSLFQAYSARDIYLHTNWWLVQILGTLASNDIFDGFRKDPERGHHLQKIFCSVQVTLNYNVILASEQRALQEPSIRENIAAALNKVHSVAVSKVSSVLGAPIALLLEQMRPFLWPPERYASEHGLLRLYGNATIDSVEQNFIQLWLSRAAGYQQSWASLDERSADASLFRMDTSLVASHHIVLKTVSLSLALLKAPFYYPDATSAIVYGGVGFIYATELVNVLNSLSLLLDGRNNIVPSETGFSQAYLSAPYNCSGMTPVDIFPRYIGLELAYATYRQFRSDAEDMPLWNAKEYSPEQVFFATVCYVMCDMDKGADACTENMKHFPEFANAFSCPPRLAKDPCQILH</sequence>
<evidence type="ECO:0000313" key="1">
    <source>
        <dbReference type="EMBL" id="KAH7959537.1"/>
    </source>
</evidence>
<proteinExistence type="predicted"/>
<name>A0ACB8D526_DERSI</name>
<evidence type="ECO:0000313" key="2">
    <source>
        <dbReference type="Proteomes" id="UP000821865"/>
    </source>
</evidence>
<dbReference type="EMBL" id="CM023472">
    <property type="protein sequence ID" value="KAH7959537.1"/>
    <property type="molecule type" value="Genomic_DNA"/>
</dbReference>
<protein>
    <submittedName>
        <fullName evidence="1">Uncharacterized protein</fullName>
    </submittedName>
</protein>
<comment type="caution">
    <text evidence="1">The sequence shown here is derived from an EMBL/GenBank/DDBJ whole genome shotgun (WGS) entry which is preliminary data.</text>
</comment>
<organism evidence="1 2">
    <name type="scientific">Dermacentor silvarum</name>
    <name type="common">Tick</name>
    <dbReference type="NCBI Taxonomy" id="543639"/>
    <lineage>
        <taxon>Eukaryota</taxon>
        <taxon>Metazoa</taxon>
        <taxon>Ecdysozoa</taxon>
        <taxon>Arthropoda</taxon>
        <taxon>Chelicerata</taxon>
        <taxon>Arachnida</taxon>
        <taxon>Acari</taxon>
        <taxon>Parasitiformes</taxon>
        <taxon>Ixodida</taxon>
        <taxon>Ixodoidea</taxon>
        <taxon>Ixodidae</taxon>
        <taxon>Rhipicephalinae</taxon>
        <taxon>Dermacentor</taxon>
    </lineage>
</organism>
<gene>
    <name evidence="1" type="ORF">HPB49_011710</name>
</gene>
<keyword evidence="2" id="KW-1185">Reference proteome</keyword>
<dbReference type="Proteomes" id="UP000821865">
    <property type="component" value="Chromosome 3"/>
</dbReference>
<accession>A0ACB8D526</accession>
<reference evidence="1" key="1">
    <citation type="submission" date="2020-05" db="EMBL/GenBank/DDBJ databases">
        <title>Large-scale comparative analyses of tick genomes elucidate their genetic diversity and vector capacities.</title>
        <authorList>
            <person name="Jia N."/>
            <person name="Wang J."/>
            <person name="Shi W."/>
            <person name="Du L."/>
            <person name="Sun Y."/>
            <person name="Zhan W."/>
            <person name="Jiang J."/>
            <person name="Wang Q."/>
            <person name="Zhang B."/>
            <person name="Ji P."/>
            <person name="Sakyi L.B."/>
            <person name="Cui X."/>
            <person name="Yuan T."/>
            <person name="Jiang B."/>
            <person name="Yang W."/>
            <person name="Lam T.T.-Y."/>
            <person name="Chang Q."/>
            <person name="Ding S."/>
            <person name="Wang X."/>
            <person name="Zhu J."/>
            <person name="Ruan X."/>
            <person name="Zhao L."/>
            <person name="Wei J."/>
            <person name="Que T."/>
            <person name="Du C."/>
            <person name="Cheng J."/>
            <person name="Dai P."/>
            <person name="Han X."/>
            <person name="Huang E."/>
            <person name="Gao Y."/>
            <person name="Liu J."/>
            <person name="Shao H."/>
            <person name="Ye R."/>
            <person name="Li L."/>
            <person name="Wei W."/>
            <person name="Wang X."/>
            <person name="Wang C."/>
            <person name="Yang T."/>
            <person name="Huo Q."/>
            <person name="Li W."/>
            <person name="Guo W."/>
            <person name="Chen H."/>
            <person name="Zhou L."/>
            <person name="Ni X."/>
            <person name="Tian J."/>
            <person name="Zhou Y."/>
            <person name="Sheng Y."/>
            <person name="Liu T."/>
            <person name="Pan Y."/>
            <person name="Xia L."/>
            <person name="Li J."/>
            <person name="Zhao F."/>
            <person name="Cao W."/>
        </authorList>
    </citation>
    <scope>NUCLEOTIDE SEQUENCE</scope>
    <source>
        <strain evidence="1">Dsil-2018</strain>
    </source>
</reference>